<dbReference type="PANTHER" id="PTHR33544:SF14">
    <property type="entry name" value="PROTEIN, PUTATIVE-RELATED"/>
    <property type="match status" value="1"/>
</dbReference>
<evidence type="ECO:0000313" key="2">
    <source>
        <dbReference type="Proteomes" id="UP001064489"/>
    </source>
</evidence>
<dbReference type="PANTHER" id="PTHR33544">
    <property type="entry name" value="DUF4005 DOMAIN-CONTAINING PROTEIN-RELATED"/>
    <property type="match status" value="1"/>
</dbReference>
<protein>
    <submittedName>
        <fullName evidence="1">Uncharacterized protein</fullName>
    </submittedName>
</protein>
<dbReference type="AlphaFoldDB" id="A0AAD5JT30"/>
<name>A0AAD5JT30_ACENE</name>
<dbReference type="Proteomes" id="UP001064489">
    <property type="component" value="Chromosome 13"/>
</dbReference>
<proteinExistence type="predicted"/>
<accession>A0AAD5JT30</accession>
<sequence>MATQDAETSNGWPPGLDIMNTRLRVMEEGTQAAQAALEPDSTHTRTISFTSLSSSNLDTESTASFFQHNSLSLGRLIGFKGCNGGSLYFPKPAIRFEEHERRITTTTTTVVRGRCSDVNKGHYNSVVDLSHGICISLLMKMSRSKQSVITCDGETNQSLLAYKMKKNKLLFIHM</sequence>
<dbReference type="InterPro" id="IPR040344">
    <property type="entry name" value="At3g17950-like"/>
</dbReference>
<organism evidence="1 2">
    <name type="scientific">Acer negundo</name>
    <name type="common">Box elder</name>
    <dbReference type="NCBI Taxonomy" id="4023"/>
    <lineage>
        <taxon>Eukaryota</taxon>
        <taxon>Viridiplantae</taxon>
        <taxon>Streptophyta</taxon>
        <taxon>Embryophyta</taxon>
        <taxon>Tracheophyta</taxon>
        <taxon>Spermatophyta</taxon>
        <taxon>Magnoliopsida</taxon>
        <taxon>eudicotyledons</taxon>
        <taxon>Gunneridae</taxon>
        <taxon>Pentapetalae</taxon>
        <taxon>rosids</taxon>
        <taxon>malvids</taxon>
        <taxon>Sapindales</taxon>
        <taxon>Sapindaceae</taxon>
        <taxon>Hippocastanoideae</taxon>
        <taxon>Acereae</taxon>
        <taxon>Acer</taxon>
    </lineage>
</organism>
<dbReference type="EMBL" id="JAJSOW010000002">
    <property type="protein sequence ID" value="KAI9198262.1"/>
    <property type="molecule type" value="Genomic_DNA"/>
</dbReference>
<keyword evidence="2" id="KW-1185">Reference proteome</keyword>
<comment type="caution">
    <text evidence="1">The sequence shown here is derived from an EMBL/GenBank/DDBJ whole genome shotgun (WGS) entry which is preliminary data.</text>
</comment>
<gene>
    <name evidence="1" type="ORF">LWI28_012691</name>
</gene>
<evidence type="ECO:0000313" key="1">
    <source>
        <dbReference type="EMBL" id="KAI9198262.1"/>
    </source>
</evidence>
<reference evidence="1 2" key="1">
    <citation type="journal article" date="2022" name="Plant J.">
        <title>Strategies of tolerance reflected in two North American maple genomes.</title>
        <authorList>
            <person name="McEvoy S.L."/>
            <person name="Sezen U.U."/>
            <person name="Trouern-Trend A."/>
            <person name="McMahon S.M."/>
            <person name="Schaberg P.G."/>
            <person name="Yang J."/>
            <person name="Wegrzyn J.L."/>
            <person name="Swenson N.G."/>
        </authorList>
    </citation>
    <scope>NUCLEOTIDE SEQUENCE [LARGE SCALE GENOMIC DNA]</scope>
    <source>
        <strain evidence="1">91603</strain>
    </source>
</reference>